<dbReference type="CDD" id="cd03876">
    <property type="entry name" value="M28_SGAP_like"/>
    <property type="match status" value="1"/>
</dbReference>
<keyword evidence="5" id="KW-0378">Hydrolase</keyword>
<keyword evidence="3" id="KW-0479">Metal-binding</keyword>
<evidence type="ECO:0000259" key="8">
    <source>
        <dbReference type="PROSITE" id="PS51829"/>
    </source>
</evidence>
<evidence type="ECO:0000256" key="4">
    <source>
        <dbReference type="ARBA" id="ARBA00022729"/>
    </source>
</evidence>
<dbReference type="Gene3D" id="3.10.170.10">
    <property type="match status" value="1"/>
</dbReference>
<keyword evidence="2" id="KW-0645">Protease</keyword>
<dbReference type="CDD" id="cd09597">
    <property type="entry name" value="M4_TLP"/>
    <property type="match status" value="1"/>
</dbReference>
<dbReference type="InterPro" id="IPR001570">
    <property type="entry name" value="Peptidase_M4_C_domain"/>
</dbReference>
<dbReference type="InterPro" id="IPR027268">
    <property type="entry name" value="Peptidase_M4/M1_CTD_sf"/>
</dbReference>
<protein>
    <submittedName>
        <fullName evidence="9">Peptidase M28</fullName>
    </submittedName>
</protein>
<dbReference type="GO" id="GO:0046872">
    <property type="term" value="F:metal ion binding"/>
    <property type="evidence" value="ECO:0007669"/>
    <property type="project" value="UniProtKB-KW"/>
</dbReference>
<dbReference type="EMBL" id="QVNQ01000001">
    <property type="protein sequence ID" value="RFS87260.1"/>
    <property type="molecule type" value="Genomic_DNA"/>
</dbReference>
<dbReference type="GO" id="GO:0006508">
    <property type="term" value="P:proteolysis"/>
    <property type="evidence" value="ECO:0007669"/>
    <property type="project" value="UniProtKB-KW"/>
</dbReference>
<dbReference type="Pfam" id="PF01483">
    <property type="entry name" value="P_proprotein"/>
    <property type="match status" value="1"/>
</dbReference>
<dbReference type="PANTHER" id="PTHR33794">
    <property type="entry name" value="BACILLOLYSIN"/>
    <property type="match status" value="1"/>
</dbReference>
<dbReference type="InterPro" id="IPR013856">
    <property type="entry name" value="Peptidase_M4_domain"/>
</dbReference>
<dbReference type="InterPro" id="IPR050728">
    <property type="entry name" value="Zinc_Metalloprotease_M4"/>
</dbReference>
<evidence type="ECO:0000256" key="6">
    <source>
        <dbReference type="ARBA" id="ARBA00022833"/>
    </source>
</evidence>
<dbReference type="SUPFAM" id="SSF53187">
    <property type="entry name" value="Zn-dependent exopeptidases"/>
    <property type="match status" value="1"/>
</dbReference>
<dbReference type="Pfam" id="PF07504">
    <property type="entry name" value="FTP"/>
    <property type="match status" value="1"/>
</dbReference>
<proteinExistence type="inferred from homology"/>
<dbReference type="Pfam" id="PF04389">
    <property type="entry name" value="Peptidase_M28"/>
    <property type="match status" value="1"/>
</dbReference>
<dbReference type="SUPFAM" id="SSF55486">
    <property type="entry name" value="Metalloproteases ('zincins'), catalytic domain"/>
    <property type="match status" value="1"/>
</dbReference>
<dbReference type="Gene3D" id="1.10.390.10">
    <property type="entry name" value="Neutral Protease Domain 2"/>
    <property type="match status" value="1"/>
</dbReference>
<dbReference type="GO" id="GO:0004252">
    <property type="term" value="F:serine-type endopeptidase activity"/>
    <property type="evidence" value="ECO:0007669"/>
    <property type="project" value="InterPro"/>
</dbReference>
<dbReference type="Gene3D" id="2.60.120.260">
    <property type="entry name" value="Galactose-binding domain-like"/>
    <property type="match status" value="1"/>
</dbReference>
<dbReference type="GO" id="GO:0004222">
    <property type="term" value="F:metalloendopeptidase activity"/>
    <property type="evidence" value="ECO:0007669"/>
    <property type="project" value="InterPro"/>
</dbReference>
<evidence type="ECO:0000256" key="1">
    <source>
        <dbReference type="ARBA" id="ARBA00005957"/>
    </source>
</evidence>
<dbReference type="Gene3D" id="3.40.630.10">
    <property type="entry name" value="Zn peptidases"/>
    <property type="match status" value="1"/>
</dbReference>
<evidence type="ECO:0000313" key="9">
    <source>
        <dbReference type="EMBL" id="RFS87260.1"/>
    </source>
</evidence>
<dbReference type="InterPro" id="IPR011096">
    <property type="entry name" value="FTP_domain"/>
</dbReference>
<dbReference type="SUPFAM" id="SSF49785">
    <property type="entry name" value="Galactose-binding domain-like"/>
    <property type="match status" value="1"/>
</dbReference>
<gene>
    <name evidence="9" type="ORF">D0T12_03200</name>
</gene>
<evidence type="ECO:0000256" key="2">
    <source>
        <dbReference type="ARBA" id="ARBA00022670"/>
    </source>
</evidence>
<dbReference type="OrthoDB" id="345880at2"/>
<name>A0A372GPF7_9ACTN</name>
<dbReference type="InterPro" id="IPR007484">
    <property type="entry name" value="Peptidase_M28"/>
</dbReference>
<evidence type="ECO:0000256" key="7">
    <source>
        <dbReference type="ARBA" id="ARBA00023049"/>
    </source>
</evidence>
<accession>A0A372GPF7</accession>
<comment type="similarity">
    <text evidence="1">Belongs to the peptidase M28 family. M28A subfamily.</text>
</comment>
<dbReference type="GO" id="GO:0004177">
    <property type="term" value="F:aminopeptidase activity"/>
    <property type="evidence" value="ECO:0007669"/>
    <property type="project" value="InterPro"/>
</dbReference>
<feature type="domain" description="P/Homo B" evidence="8">
    <location>
        <begin position="1212"/>
        <end position="1340"/>
    </location>
</feature>
<dbReference type="InterPro" id="IPR002884">
    <property type="entry name" value="P_dom"/>
</dbReference>
<evidence type="ECO:0000313" key="10">
    <source>
        <dbReference type="Proteomes" id="UP000262882"/>
    </source>
</evidence>
<reference evidence="9 10" key="1">
    <citation type="submission" date="2018-08" db="EMBL/GenBank/DDBJ databases">
        <title>Actinomadura spongicola sp. nov., isolated from marine sponge Leucetta chagosensis.</title>
        <authorList>
            <person name="Li L."/>
            <person name="Lin H.W."/>
        </authorList>
    </citation>
    <scope>NUCLEOTIDE SEQUENCE [LARGE SCALE GENOMIC DNA]</scope>
    <source>
        <strain evidence="9 10">LHW52907</strain>
    </source>
</reference>
<dbReference type="Pfam" id="PF02868">
    <property type="entry name" value="Peptidase_M4_C"/>
    <property type="match status" value="1"/>
</dbReference>
<dbReference type="InterPro" id="IPR041756">
    <property type="entry name" value="M28_SGAP-like"/>
</dbReference>
<organism evidence="9 10">
    <name type="scientific">Actinomadura spongiicola</name>
    <dbReference type="NCBI Taxonomy" id="2303421"/>
    <lineage>
        <taxon>Bacteria</taxon>
        <taxon>Bacillati</taxon>
        <taxon>Actinomycetota</taxon>
        <taxon>Actinomycetes</taxon>
        <taxon>Streptosporangiales</taxon>
        <taxon>Thermomonosporaceae</taxon>
        <taxon>Actinomadura</taxon>
    </lineage>
</organism>
<dbReference type="FunFam" id="3.40.630.10:FF:000066">
    <property type="entry name" value="M28 family peptidase"/>
    <property type="match status" value="1"/>
</dbReference>
<sequence length="1340" mass="140064">MLPVSASWLNTRKCRSSTCIAVKLCPSGRPRNRYADVTLIFARHDKSSICPAPRPRNHLPPARTLPAPSLSAGLPQAGVPPPRRWTATSCRAAASSPHAAVPPPQWRQAQVKRKPLVVTTLVAALAAGGLVPLALRAEPSAQGSSPDPKTAAVVSAERLIAGRVAELHPSKGDDYVRTQVVGTPWRLNYVAYERTYRGLPVVGGDFVVATDDQGHVRNLNVAQKQPVDIGVQPKIGKEAAAKTSRAALSKPDKTTGQKLVVHALQKPRLAWETTVSGRDDDHLSLKKVYVDALTGKRFDEQEQVVAGTGTGIWEGSNLTIGTTQSGGQYTMQDPERPGLSCADHSGSRIFSGPDDVWGSTSKTSKEAGCVDVMYAGAGQWDLLKSFGRTGLNGGRWAPAYVGLDEVNAYWQSGRATFGHNQQNQWITSTDVVAHEFGHGLDSYTPGGISGGNTQEFVGDVWGAAVEHFLNNPTDRPDYTVGEEVNLVGRGPIRNMYNPSQVNSDPNCYSSSVPSMEVHKAAGPGNHWFYLLAEGNNPGGGKPSSPICSGGPSSVTGIGIMNAAKIFYNAMMLKTSGTNYARYRVLTLQAAKNLDPTCNWYTKVKDAWNAVTLGQQSGEPTCTPTGNDFSMSVSPSSGNVKAGASVQSTVSTTVTGGSSEPVELSASVSPAGSGVTASFSPARVPSGNTSTLTITADDTARTGPVTVTVTGKGATATRTATYSLNVEGGGGPGPNNPPNINVENVKAHLQQFQTIAQQNGGTRYAAGGGYTASVAYVEQKLKAAGFTVTRQACTSGCTAGSGPNLIADWPGGNANNVYMFGAHLDGVRGGPGINDNGTGSAALLETALTLAQSKPTMLNQVRFGWWTDEEQGLNGSEFYVNRLPAAERSKIKGYFNFDMVGSPNAGYFIDNLNSQLSSNLKGYFDSIGVVPDEMGECCSDDGPFRNAGIATSFLSTGASATMSSAQAQKWGGTAGRAFDPCYHQSCDSYPSNVNTTALDRSADAIAWALWKTSVNQSVPADDFSMTADPTNASVQPGQPATATITTAVTEGAAQTVDLTATVTPGGPKVTFSPASIQSGGKSTMTVATTADTQAGDYTVKVTGTGKSATHTANITLRVQGDGTDDFSVSVDPTNGTVEAGKSTTATIRTALTAGTAQQVALSATVSPGGPTVTVNPGEVKTGGTATLNVSTTDGTPEGDYTVTVNGKGSVTRTATYTLSVTKKQGGRTATSETDYPIRDYTWTVSPLAVDIEGQAATEVSLSIDARHTCAEDLGVWLASPAGQTYVVKRQGTGQYQCTPWNGPMTFEVPGVSSPASGTWQLYIYDYGPGDTGTLNGWTIRL</sequence>
<dbReference type="Pfam" id="PF01447">
    <property type="entry name" value="Peptidase_M4"/>
    <property type="match status" value="1"/>
</dbReference>
<evidence type="ECO:0000256" key="3">
    <source>
        <dbReference type="ARBA" id="ARBA00022723"/>
    </source>
</evidence>
<keyword evidence="6" id="KW-0862">Zinc</keyword>
<keyword evidence="4" id="KW-0732">Signal</keyword>
<keyword evidence="10" id="KW-1185">Reference proteome</keyword>
<evidence type="ECO:0000256" key="5">
    <source>
        <dbReference type="ARBA" id="ARBA00022801"/>
    </source>
</evidence>
<keyword evidence="7" id="KW-0482">Metalloprotease</keyword>
<comment type="caution">
    <text evidence="9">The sequence shown here is derived from an EMBL/GenBank/DDBJ whole genome shotgun (WGS) entry which is preliminary data.</text>
</comment>
<dbReference type="PROSITE" id="PS51829">
    <property type="entry name" value="P_HOMO_B"/>
    <property type="match status" value="1"/>
</dbReference>
<dbReference type="PANTHER" id="PTHR33794:SF1">
    <property type="entry name" value="BACILLOLYSIN"/>
    <property type="match status" value="1"/>
</dbReference>
<dbReference type="Proteomes" id="UP000262882">
    <property type="component" value="Unassembled WGS sequence"/>
</dbReference>
<dbReference type="InterPro" id="IPR008979">
    <property type="entry name" value="Galactose-bd-like_sf"/>
</dbReference>